<protein>
    <submittedName>
        <fullName evidence="1">Uncharacterized protein</fullName>
    </submittedName>
</protein>
<keyword evidence="2" id="KW-1185">Reference proteome</keyword>
<dbReference type="AlphaFoldDB" id="W9B5R0"/>
<evidence type="ECO:0000313" key="1">
    <source>
        <dbReference type="EMBL" id="CDO10367.1"/>
    </source>
</evidence>
<reference evidence="1" key="2">
    <citation type="submission" date="2014-03" db="EMBL/GenBank/DDBJ databases">
        <authorList>
            <person name="Urmite Genomes"/>
        </authorList>
    </citation>
    <scope>NUCLEOTIDE SEQUENCE</scope>
    <source>
        <strain evidence="1">DSM 44829</strain>
    </source>
</reference>
<accession>W9B5R0</accession>
<comment type="caution">
    <text evidence="1">The sequence shown here is derived from an EMBL/GenBank/DDBJ whole genome shotgun (WGS) entry which is preliminary data.</text>
</comment>
<organism evidence="1 2">
    <name type="scientific">Mycolicibacterium cosmeticum</name>
    <dbReference type="NCBI Taxonomy" id="258533"/>
    <lineage>
        <taxon>Bacteria</taxon>
        <taxon>Bacillati</taxon>
        <taxon>Actinomycetota</taxon>
        <taxon>Actinomycetes</taxon>
        <taxon>Mycobacteriales</taxon>
        <taxon>Mycobacteriaceae</taxon>
        <taxon>Mycolicibacterium</taxon>
    </lineage>
</organism>
<evidence type="ECO:0000313" key="2">
    <source>
        <dbReference type="Proteomes" id="UP000028870"/>
    </source>
</evidence>
<dbReference type="STRING" id="258533.BN977_05199"/>
<dbReference type="RefSeq" id="WP_036402458.1">
    <property type="nucleotide sequence ID" value="NZ_CCBB010000003.1"/>
</dbReference>
<proteinExistence type="predicted"/>
<sequence length="158" mass="17579">MVWYGRHRRLVWISAAAAVAVVAGAVWLLTLPSDGDGLKIGDYGTDKQRDWAQRLVTGLNTHDAEQVPVLRLNGLLSDEQRESIDAVLPRAGCSYELRSVTDRGQQEDQQLPGLAPAQSTYRFDATVEERCPGQASRGRDIGVLAIADMGYWQPYYFR</sequence>
<dbReference type="eggNOG" id="ENOG5032I4C">
    <property type="taxonomic scope" value="Bacteria"/>
</dbReference>
<dbReference type="OrthoDB" id="4712230at2"/>
<name>W9B5R0_MYCCO</name>
<gene>
    <name evidence="1" type="ORF">BN977_05199</name>
</gene>
<dbReference type="Proteomes" id="UP000028870">
    <property type="component" value="Unassembled WGS sequence"/>
</dbReference>
<reference evidence="1" key="1">
    <citation type="submission" date="2014-03" db="EMBL/GenBank/DDBJ databases">
        <title>Draft Genome Sequence of Mycobacterium cosmeticum DSM 44829.</title>
        <authorList>
            <person name="Croce O."/>
            <person name="Robert C."/>
            <person name="Raoult D."/>
            <person name="Drancourt M."/>
        </authorList>
    </citation>
    <scope>NUCLEOTIDE SEQUENCE [LARGE SCALE GENOMIC DNA]</scope>
    <source>
        <strain evidence="1">DSM 44829</strain>
    </source>
</reference>
<dbReference type="EMBL" id="CCBB010000003">
    <property type="protein sequence ID" value="CDO10367.1"/>
    <property type="molecule type" value="Genomic_DNA"/>
</dbReference>